<gene>
    <name evidence="1" type="ORF">D8801_02210</name>
</gene>
<name>A0A3R9LQS1_STROR</name>
<comment type="caution">
    <text evidence="1">The sequence shown here is derived from an EMBL/GenBank/DDBJ whole genome shotgun (WGS) entry which is preliminary data.</text>
</comment>
<protein>
    <recommendedName>
        <fullName evidence="3">ADP-ribosylglycohydrolase</fullName>
    </recommendedName>
</protein>
<accession>A0A3R9LQS1</accession>
<evidence type="ECO:0000313" key="2">
    <source>
        <dbReference type="Proteomes" id="UP000281558"/>
    </source>
</evidence>
<dbReference type="RefSeq" id="WP_125847554.1">
    <property type="nucleotide sequence ID" value="NZ_RJPK01000001.1"/>
</dbReference>
<sequence length="42" mass="4738">MLGAIIGDIVGSVYEWNNIKTKDFPLFCEDCFLTDDTVSPNR</sequence>
<dbReference type="InterPro" id="IPR036705">
    <property type="entry name" value="Ribosyl_crysJ1_sf"/>
</dbReference>
<dbReference type="SUPFAM" id="SSF101478">
    <property type="entry name" value="ADP-ribosylglycohydrolase"/>
    <property type="match status" value="1"/>
</dbReference>
<reference evidence="1 2" key="1">
    <citation type="submission" date="2018-11" db="EMBL/GenBank/DDBJ databases">
        <title>Species Designations Belie Phenotypic and Genotypic Heterogeneity in Oral Streptococci.</title>
        <authorList>
            <person name="Velsko I."/>
        </authorList>
    </citation>
    <scope>NUCLEOTIDE SEQUENCE [LARGE SCALE GENOMIC DNA]</scope>
    <source>
        <strain evidence="1 2">BCC10</strain>
    </source>
</reference>
<dbReference type="Proteomes" id="UP000281558">
    <property type="component" value="Unassembled WGS sequence"/>
</dbReference>
<dbReference type="AlphaFoldDB" id="A0A3R9LQS1"/>
<evidence type="ECO:0000313" key="1">
    <source>
        <dbReference type="EMBL" id="RSJ71719.1"/>
    </source>
</evidence>
<organism evidence="1 2">
    <name type="scientific">Streptococcus oralis</name>
    <dbReference type="NCBI Taxonomy" id="1303"/>
    <lineage>
        <taxon>Bacteria</taxon>
        <taxon>Bacillati</taxon>
        <taxon>Bacillota</taxon>
        <taxon>Bacilli</taxon>
        <taxon>Lactobacillales</taxon>
        <taxon>Streptococcaceae</taxon>
        <taxon>Streptococcus</taxon>
    </lineage>
</organism>
<proteinExistence type="predicted"/>
<evidence type="ECO:0008006" key="3">
    <source>
        <dbReference type="Google" id="ProtNLM"/>
    </source>
</evidence>
<dbReference type="EMBL" id="RJPK01000001">
    <property type="protein sequence ID" value="RSJ71719.1"/>
    <property type="molecule type" value="Genomic_DNA"/>
</dbReference>